<dbReference type="PIRSF" id="PIRSF000126">
    <property type="entry name" value="11-beta-HSD1"/>
    <property type="match status" value="1"/>
</dbReference>
<feature type="domain" description="Ketoreductase" evidence="4">
    <location>
        <begin position="9"/>
        <end position="193"/>
    </location>
</feature>
<dbReference type="AlphaFoldDB" id="A0AAU8C9J8"/>
<dbReference type="InterPro" id="IPR057326">
    <property type="entry name" value="KR_dom"/>
</dbReference>
<dbReference type="KEGG" id="hanx:ABSL23_08935"/>
<dbReference type="EMBL" id="CP159204">
    <property type="protein sequence ID" value="XCF15373.1"/>
    <property type="molecule type" value="Genomic_DNA"/>
</dbReference>
<proteinExistence type="inferred from homology"/>
<keyword evidence="2 5" id="KW-0560">Oxidoreductase</keyword>
<dbReference type="Pfam" id="PF00106">
    <property type="entry name" value="adh_short"/>
    <property type="match status" value="1"/>
</dbReference>
<dbReference type="RefSeq" id="WP_353633461.1">
    <property type="nucleotide sequence ID" value="NZ_CP159204.1"/>
</dbReference>
<sequence>MVSTGLDGDAAIVTGASSGIGEATARVLARDGATVVLAARRRERLETIADDLAAEYDADAHVVPTDVTDETQVESLVDATVEEYGGVDVLVNNAGLGRSGDVETLDTSQYRQMMNVNCDGAFFATRAALPHLREADGNLIFVGSFAGQYPRPSNPVYAATKWWLRGFAHSVEAAYGDDGVAVTVVNPTEVRTEFGSEDGEAFEEAFDPSEVTEPAEVAEAIAFAARQEPPTTTSEIDVYRRDKFSHF</sequence>
<evidence type="ECO:0000256" key="2">
    <source>
        <dbReference type="ARBA" id="ARBA00023002"/>
    </source>
</evidence>
<dbReference type="GO" id="GO:0016020">
    <property type="term" value="C:membrane"/>
    <property type="evidence" value="ECO:0007669"/>
    <property type="project" value="TreeGrafter"/>
</dbReference>
<dbReference type="SMART" id="SM00822">
    <property type="entry name" value="PKS_KR"/>
    <property type="match status" value="1"/>
</dbReference>
<evidence type="ECO:0000259" key="4">
    <source>
        <dbReference type="SMART" id="SM00822"/>
    </source>
</evidence>
<dbReference type="GO" id="GO:0016491">
    <property type="term" value="F:oxidoreductase activity"/>
    <property type="evidence" value="ECO:0007669"/>
    <property type="project" value="UniProtKB-KW"/>
</dbReference>
<dbReference type="EC" id="1.-.-.-" evidence="5"/>
<dbReference type="PANTHER" id="PTHR44196">
    <property type="entry name" value="DEHYDROGENASE/REDUCTASE SDR FAMILY MEMBER 7B"/>
    <property type="match status" value="1"/>
</dbReference>
<evidence type="ECO:0000256" key="1">
    <source>
        <dbReference type="ARBA" id="ARBA00006484"/>
    </source>
</evidence>
<evidence type="ECO:0000256" key="3">
    <source>
        <dbReference type="RuleBase" id="RU000363"/>
    </source>
</evidence>
<dbReference type="PRINTS" id="PR00080">
    <property type="entry name" value="SDRFAMILY"/>
</dbReference>
<reference evidence="5" key="1">
    <citation type="submission" date="2024-06" db="EMBL/GenBank/DDBJ databases">
        <title>Genome Sequence of an extremely halophilic archaeon isolated from Permian era halite, Salado Formation, Carlsbad, New Mexico: Halobacterium sp. strain NMX12-1.</title>
        <authorList>
            <person name="Sotoa L."/>
            <person name="DasSarma P."/>
            <person name="Anton B.P."/>
            <person name="Vincze T."/>
            <person name="Verma I."/>
            <person name="Eralp B."/>
            <person name="Powers D.W."/>
            <person name="Dozier B.L."/>
            <person name="Roberts R.J."/>
            <person name="DasSarma S."/>
        </authorList>
    </citation>
    <scope>NUCLEOTIDE SEQUENCE</scope>
    <source>
        <strain evidence="5">NMX12-1</strain>
    </source>
</reference>
<dbReference type="Gene3D" id="3.40.50.720">
    <property type="entry name" value="NAD(P)-binding Rossmann-like Domain"/>
    <property type="match status" value="1"/>
</dbReference>
<gene>
    <name evidence="5" type="ORF">ABSL23_08935</name>
</gene>
<name>A0AAU8C9J8_9EURY</name>
<dbReference type="InterPro" id="IPR002347">
    <property type="entry name" value="SDR_fam"/>
</dbReference>
<organism evidence="5">
    <name type="scientific">Halobacterium sp. NMX12-1</name>
    <dbReference type="NCBI Taxonomy" id="3166650"/>
    <lineage>
        <taxon>Archaea</taxon>
        <taxon>Methanobacteriati</taxon>
        <taxon>Methanobacteriota</taxon>
        <taxon>Stenosarchaea group</taxon>
        <taxon>Halobacteria</taxon>
        <taxon>Halobacteriales</taxon>
        <taxon>Halobacteriaceae</taxon>
        <taxon>Halobacterium</taxon>
    </lineage>
</organism>
<dbReference type="PRINTS" id="PR00081">
    <property type="entry name" value="GDHRDH"/>
</dbReference>
<dbReference type="FunFam" id="3.40.50.720:FF:000084">
    <property type="entry name" value="Short-chain dehydrogenase reductase"/>
    <property type="match status" value="1"/>
</dbReference>
<dbReference type="SUPFAM" id="SSF51735">
    <property type="entry name" value="NAD(P)-binding Rossmann-fold domains"/>
    <property type="match status" value="1"/>
</dbReference>
<comment type="similarity">
    <text evidence="1 3">Belongs to the short-chain dehydrogenases/reductases (SDR) family.</text>
</comment>
<evidence type="ECO:0000313" key="5">
    <source>
        <dbReference type="EMBL" id="XCF15373.1"/>
    </source>
</evidence>
<accession>A0AAU8C9J8</accession>
<dbReference type="PANTHER" id="PTHR44196:SF1">
    <property type="entry name" value="DEHYDROGENASE_REDUCTASE SDR FAMILY MEMBER 7B"/>
    <property type="match status" value="1"/>
</dbReference>
<dbReference type="InterPro" id="IPR036291">
    <property type="entry name" value="NAD(P)-bd_dom_sf"/>
</dbReference>
<dbReference type="GeneID" id="91109270"/>
<dbReference type="CDD" id="cd05233">
    <property type="entry name" value="SDR_c"/>
    <property type="match status" value="1"/>
</dbReference>
<protein>
    <submittedName>
        <fullName evidence="5">SDR family oxidoreductase</fullName>
        <ecNumber evidence="5">1.-.-.-</ecNumber>
    </submittedName>
</protein>